<dbReference type="Proteomes" id="UP001501237">
    <property type="component" value="Unassembled WGS sequence"/>
</dbReference>
<name>A0ABP6QPC3_9ACTN</name>
<dbReference type="Pfam" id="PF01636">
    <property type="entry name" value="APH"/>
    <property type="match status" value="1"/>
</dbReference>
<evidence type="ECO:0000313" key="3">
    <source>
        <dbReference type="Proteomes" id="UP001501237"/>
    </source>
</evidence>
<gene>
    <name evidence="2" type="ORF">GCM10010468_81550</name>
</gene>
<dbReference type="InterPro" id="IPR002575">
    <property type="entry name" value="Aminoglycoside_PTrfase"/>
</dbReference>
<evidence type="ECO:0000313" key="2">
    <source>
        <dbReference type="EMBL" id="GAA3243456.1"/>
    </source>
</evidence>
<dbReference type="SUPFAM" id="SSF56112">
    <property type="entry name" value="Protein kinase-like (PK-like)"/>
    <property type="match status" value="1"/>
</dbReference>
<dbReference type="EMBL" id="BAAAUV010000058">
    <property type="protein sequence ID" value="GAA3243456.1"/>
    <property type="molecule type" value="Genomic_DNA"/>
</dbReference>
<reference evidence="3" key="1">
    <citation type="journal article" date="2019" name="Int. J. Syst. Evol. Microbiol.">
        <title>The Global Catalogue of Microorganisms (GCM) 10K type strain sequencing project: providing services to taxonomists for standard genome sequencing and annotation.</title>
        <authorList>
            <consortium name="The Broad Institute Genomics Platform"/>
            <consortium name="The Broad Institute Genome Sequencing Center for Infectious Disease"/>
            <person name="Wu L."/>
            <person name="Ma J."/>
        </authorList>
    </citation>
    <scope>NUCLEOTIDE SEQUENCE [LARGE SCALE GENOMIC DNA]</scope>
    <source>
        <strain evidence="3">JCM 9377</strain>
    </source>
</reference>
<accession>A0ABP6QPC3</accession>
<evidence type="ECO:0000259" key="1">
    <source>
        <dbReference type="Pfam" id="PF01636"/>
    </source>
</evidence>
<keyword evidence="3" id="KW-1185">Reference proteome</keyword>
<dbReference type="RefSeq" id="WP_344840144.1">
    <property type="nucleotide sequence ID" value="NZ_BAAAUV010000058.1"/>
</dbReference>
<dbReference type="Gene3D" id="3.90.1200.10">
    <property type="match status" value="1"/>
</dbReference>
<dbReference type="InterPro" id="IPR011009">
    <property type="entry name" value="Kinase-like_dom_sf"/>
</dbReference>
<sequence length="262" mass="28716">MVYEVLPSGQSHPGRLVRIGERVHRPTGAYSAAVHGFLLHLERTGFAGAPRFHGLDGEGREILDYVQGEVPRPPVPGWAATDEALESVARLLRRLHDASEGYVPEADAPQHEPPPPATWSGTLVGHNDLVPDNVVFRDGSAVAFIDFDLCAPVDPLWDVAVALRHWLPIRDEADLEPAHLGTVPGHRFALFCAAYGLADEDRPRLLDAMLDCCVYADGFVRFHAGRGVPAWVTAMAEGRCERHQRSARWLHRNRDALLGGSG</sequence>
<organism evidence="2 3">
    <name type="scientific">Actinocorallia longicatena</name>
    <dbReference type="NCBI Taxonomy" id="111803"/>
    <lineage>
        <taxon>Bacteria</taxon>
        <taxon>Bacillati</taxon>
        <taxon>Actinomycetota</taxon>
        <taxon>Actinomycetes</taxon>
        <taxon>Streptosporangiales</taxon>
        <taxon>Thermomonosporaceae</taxon>
        <taxon>Actinocorallia</taxon>
    </lineage>
</organism>
<protein>
    <submittedName>
        <fullName evidence="2">Aminoglycoside phosphotransferase family protein</fullName>
    </submittedName>
</protein>
<feature type="domain" description="Aminoglycoside phosphotransferase" evidence="1">
    <location>
        <begin position="122"/>
        <end position="172"/>
    </location>
</feature>
<comment type="caution">
    <text evidence="2">The sequence shown here is derived from an EMBL/GenBank/DDBJ whole genome shotgun (WGS) entry which is preliminary data.</text>
</comment>
<proteinExistence type="predicted"/>